<keyword evidence="2" id="KW-0812">Transmembrane</keyword>
<evidence type="ECO:0008006" key="5">
    <source>
        <dbReference type="Google" id="ProtNLM"/>
    </source>
</evidence>
<evidence type="ECO:0000313" key="4">
    <source>
        <dbReference type="Proteomes" id="UP001213000"/>
    </source>
</evidence>
<dbReference type="AlphaFoldDB" id="A0AAD5YPW2"/>
<comment type="caution">
    <text evidence="3">The sequence shown here is derived from an EMBL/GenBank/DDBJ whole genome shotgun (WGS) entry which is preliminary data.</text>
</comment>
<feature type="region of interest" description="Disordered" evidence="1">
    <location>
        <begin position="87"/>
        <end position="106"/>
    </location>
</feature>
<name>A0AAD5YPW2_9AGAR</name>
<dbReference type="PANTHER" id="PTHR43668">
    <property type="entry name" value="ALLANTOINASE"/>
    <property type="match status" value="1"/>
</dbReference>
<evidence type="ECO:0000256" key="1">
    <source>
        <dbReference type="SAM" id="MobiDB-lite"/>
    </source>
</evidence>
<protein>
    <recommendedName>
        <fullName evidence="5">Amidohydrolase-related domain-containing protein</fullName>
    </recommendedName>
</protein>
<dbReference type="SUPFAM" id="SSF51556">
    <property type="entry name" value="Metallo-dependent hydrolases"/>
    <property type="match status" value="1"/>
</dbReference>
<dbReference type="EMBL" id="JANIEX010001871">
    <property type="protein sequence ID" value="KAJ3553781.1"/>
    <property type="molecule type" value="Genomic_DNA"/>
</dbReference>
<sequence>MKQGRLVPLQAPLPTPYDIDKPKQSRRAIRSFRLLALIFGAAFYYTFLHQAVASSFSSKLPFTTLVRPQVLPHRQALVDQCKNLRAPAGPPPDFNPATRLDNGGKSDRFVEGTKPVVIRNAKIWTGRVGGNEVTRGDVLLDRGLVVDVGKIHEDFLTLEDVEVIDAKGRWVTPGLVDLHSHIGVDSSPHLNGAADTNSRKAPILPWLRSIDGLNTHDQAFELTVSGGVTTAQVLPGSANNIGGQAFVIKLRSTSEKSVISKVLEPPQTLITPSSNVTHLHWRHMKSVFNFISHTSTHFG</sequence>
<organism evidence="3 4">
    <name type="scientific">Leucocoprinus birnbaumii</name>
    <dbReference type="NCBI Taxonomy" id="56174"/>
    <lineage>
        <taxon>Eukaryota</taxon>
        <taxon>Fungi</taxon>
        <taxon>Dikarya</taxon>
        <taxon>Basidiomycota</taxon>
        <taxon>Agaricomycotina</taxon>
        <taxon>Agaricomycetes</taxon>
        <taxon>Agaricomycetidae</taxon>
        <taxon>Agaricales</taxon>
        <taxon>Agaricineae</taxon>
        <taxon>Agaricaceae</taxon>
        <taxon>Leucocoprinus</taxon>
    </lineage>
</organism>
<dbReference type="InterPro" id="IPR032466">
    <property type="entry name" value="Metal_Hydrolase"/>
</dbReference>
<dbReference type="GO" id="GO:0005737">
    <property type="term" value="C:cytoplasm"/>
    <property type="evidence" value="ECO:0007669"/>
    <property type="project" value="TreeGrafter"/>
</dbReference>
<feature type="transmembrane region" description="Helical" evidence="2">
    <location>
        <begin position="31"/>
        <end position="48"/>
    </location>
</feature>
<accession>A0AAD5YPW2</accession>
<keyword evidence="2" id="KW-0472">Membrane</keyword>
<dbReference type="PANTHER" id="PTHR43668:SF5">
    <property type="entry name" value="AMIDOHYDROLASE 3 DOMAIN-CONTAINING PROTEIN"/>
    <property type="match status" value="1"/>
</dbReference>
<keyword evidence="4" id="KW-1185">Reference proteome</keyword>
<dbReference type="InterPro" id="IPR050138">
    <property type="entry name" value="DHOase/Allantoinase_Hydrolase"/>
</dbReference>
<reference evidence="3" key="1">
    <citation type="submission" date="2022-07" db="EMBL/GenBank/DDBJ databases">
        <title>Genome Sequence of Leucocoprinus birnbaumii.</title>
        <authorList>
            <person name="Buettner E."/>
        </authorList>
    </citation>
    <scope>NUCLEOTIDE SEQUENCE</scope>
    <source>
        <strain evidence="3">VT141</strain>
    </source>
</reference>
<evidence type="ECO:0000313" key="3">
    <source>
        <dbReference type="EMBL" id="KAJ3553781.1"/>
    </source>
</evidence>
<dbReference type="GO" id="GO:0004038">
    <property type="term" value="F:allantoinase activity"/>
    <property type="evidence" value="ECO:0007669"/>
    <property type="project" value="TreeGrafter"/>
</dbReference>
<dbReference type="InterPro" id="IPR011059">
    <property type="entry name" value="Metal-dep_hydrolase_composite"/>
</dbReference>
<dbReference type="SUPFAM" id="SSF51338">
    <property type="entry name" value="Composite domain of metallo-dependent hydrolases"/>
    <property type="match status" value="1"/>
</dbReference>
<dbReference type="Gene3D" id="3.20.20.140">
    <property type="entry name" value="Metal-dependent hydrolases"/>
    <property type="match status" value="1"/>
</dbReference>
<proteinExistence type="predicted"/>
<evidence type="ECO:0000256" key="2">
    <source>
        <dbReference type="SAM" id="Phobius"/>
    </source>
</evidence>
<gene>
    <name evidence="3" type="ORF">NP233_g12570</name>
</gene>
<dbReference type="GO" id="GO:0006145">
    <property type="term" value="P:purine nucleobase catabolic process"/>
    <property type="evidence" value="ECO:0007669"/>
    <property type="project" value="TreeGrafter"/>
</dbReference>
<dbReference type="Proteomes" id="UP001213000">
    <property type="component" value="Unassembled WGS sequence"/>
</dbReference>
<keyword evidence="2" id="KW-1133">Transmembrane helix</keyword>